<name>A0AAU2VWF7_9ACTN</name>
<evidence type="ECO:0000313" key="2">
    <source>
        <dbReference type="EMBL" id="WTW71841.1"/>
    </source>
</evidence>
<protein>
    <submittedName>
        <fullName evidence="2">Uncharacterized protein</fullName>
    </submittedName>
</protein>
<dbReference type="AlphaFoldDB" id="A0AAU2VWF7"/>
<organism evidence="2">
    <name type="scientific">Streptomyces sp. NBC_00008</name>
    <dbReference type="NCBI Taxonomy" id="2903610"/>
    <lineage>
        <taxon>Bacteria</taxon>
        <taxon>Bacillati</taxon>
        <taxon>Actinomycetota</taxon>
        <taxon>Actinomycetes</taxon>
        <taxon>Kitasatosporales</taxon>
        <taxon>Streptomycetaceae</taxon>
        <taxon>Streptomyces</taxon>
    </lineage>
</organism>
<dbReference type="EMBL" id="CP108313">
    <property type="protein sequence ID" value="WTW71841.1"/>
    <property type="molecule type" value="Genomic_DNA"/>
</dbReference>
<proteinExistence type="predicted"/>
<reference evidence="2" key="1">
    <citation type="submission" date="2022-10" db="EMBL/GenBank/DDBJ databases">
        <title>The complete genomes of actinobacterial strains from the NBC collection.</title>
        <authorList>
            <person name="Joergensen T.S."/>
            <person name="Alvarez Arevalo M."/>
            <person name="Sterndorff E.B."/>
            <person name="Faurdal D."/>
            <person name="Vuksanovic O."/>
            <person name="Mourched A.-S."/>
            <person name="Charusanti P."/>
            <person name="Shaw S."/>
            <person name="Blin K."/>
            <person name="Weber T."/>
        </authorList>
    </citation>
    <scope>NUCLEOTIDE SEQUENCE</scope>
    <source>
        <strain evidence="2">NBC_00008</strain>
    </source>
</reference>
<evidence type="ECO:0000256" key="1">
    <source>
        <dbReference type="SAM" id="MobiDB-lite"/>
    </source>
</evidence>
<gene>
    <name evidence="2" type="ORF">OG398_28065</name>
</gene>
<feature type="region of interest" description="Disordered" evidence="1">
    <location>
        <begin position="126"/>
        <end position="148"/>
    </location>
</feature>
<accession>A0AAU2VWF7</accession>
<sequence length="148" mass="16232">MTHPTTTRPSDPAAKSDALRTAGLPLDVEAAAQAADDALRLRLGTTTRQEIDTWTTELRGRVSLFTEEILDHAQTAATRAVGWEVDQLLASAPKDGILVFSSYQHLCDLARILRRLVTEHQKQTAADVVGSAPEHMTMPTRSESEKRT</sequence>